<dbReference type="GO" id="GO:0005737">
    <property type="term" value="C:cytoplasm"/>
    <property type="evidence" value="ECO:0007669"/>
    <property type="project" value="UniProtKB-SubCell"/>
</dbReference>
<evidence type="ECO:0000256" key="1">
    <source>
        <dbReference type="ARBA" id="ARBA00004496"/>
    </source>
</evidence>
<feature type="compositionally biased region" description="Polar residues" evidence="6">
    <location>
        <begin position="154"/>
        <end position="169"/>
    </location>
</feature>
<evidence type="ECO:0000256" key="4">
    <source>
        <dbReference type="ARBA" id="ARBA00022803"/>
    </source>
</evidence>
<feature type="compositionally biased region" description="Basic and acidic residues" evidence="6">
    <location>
        <begin position="142"/>
        <end position="152"/>
    </location>
</feature>
<evidence type="ECO:0000256" key="2">
    <source>
        <dbReference type="ARBA" id="ARBA00022490"/>
    </source>
</evidence>
<dbReference type="GO" id="GO:0019894">
    <property type="term" value="F:kinesin binding"/>
    <property type="evidence" value="ECO:0007669"/>
    <property type="project" value="TreeGrafter"/>
</dbReference>
<proteinExistence type="predicted"/>
<dbReference type="PANTHER" id="PTHR45783">
    <property type="entry name" value="KINESIN LIGHT CHAIN"/>
    <property type="match status" value="1"/>
</dbReference>
<organism evidence="7 8">
    <name type="scientific">Meloidogyne javanica</name>
    <name type="common">Root-knot nematode worm</name>
    <dbReference type="NCBI Taxonomy" id="6303"/>
    <lineage>
        <taxon>Eukaryota</taxon>
        <taxon>Metazoa</taxon>
        <taxon>Ecdysozoa</taxon>
        <taxon>Nematoda</taxon>
        <taxon>Chromadorea</taxon>
        <taxon>Rhabditida</taxon>
        <taxon>Tylenchina</taxon>
        <taxon>Tylenchomorpha</taxon>
        <taxon>Tylenchoidea</taxon>
        <taxon>Meloidogynidae</taxon>
        <taxon>Meloidogyninae</taxon>
        <taxon>Meloidogyne</taxon>
        <taxon>Meloidogyne incognita group</taxon>
    </lineage>
</organism>
<feature type="compositionally biased region" description="Acidic residues" evidence="6">
    <location>
        <begin position="173"/>
        <end position="189"/>
    </location>
</feature>
<comment type="subcellular location">
    <subcellularLocation>
        <location evidence="1">Cytoplasm</location>
    </subcellularLocation>
</comment>
<keyword evidence="5" id="KW-0175">Coiled coil</keyword>
<keyword evidence="7" id="KW-1185">Reference proteome</keyword>
<accession>A0A915LFA7</accession>
<dbReference type="GO" id="GO:0007018">
    <property type="term" value="P:microtubule-based movement"/>
    <property type="evidence" value="ECO:0007669"/>
    <property type="project" value="TreeGrafter"/>
</dbReference>
<keyword evidence="4" id="KW-0802">TPR repeat</keyword>
<dbReference type="GO" id="GO:0005871">
    <property type="term" value="C:kinesin complex"/>
    <property type="evidence" value="ECO:0007669"/>
    <property type="project" value="InterPro"/>
</dbReference>
<name>A0A915LFA7_MELJA</name>
<keyword evidence="3" id="KW-0677">Repeat</keyword>
<reference evidence="8" key="1">
    <citation type="submission" date="2022-11" db="UniProtKB">
        <authorList>
            <consortium name="WormBaseParasite"/>
        </authorList>
    </citation>
    <scope>IDENTIFICATION</scope>
</reference>
<dbReference type="AlphaFoldDB" id="A0A915LFA7"/>
<evidence type="ECO:0000256" key="3">
    <source>
        <dbReference type="ARBA" id="ARBA00022737"/>
    </source>
</evidence>
<sequence length="363" mass="41238">MPAQDEIIRNIGVVAKCLDALRDKHKVIKNKLTGGIDLLMPDERQLTDEKISIVDKNLENILLGVEEAQVMVELASYFQKSEADKQKYKAQVRRLCQENAEIRDELSSTRQQLRTAMQNIAQLEEENKLLKFMNSIKKFDEDLPELGDKDGEQAEQQRTASDAHNSTLQEGFGVEEEDLQKDSSSEDGEQQTPNVPMVKTAAAKKQKLRDNSKRILYLFSRTIRRKRAKMQEQAFNEVLAIATEAAAAPKGSDLANKCLDSVKEILNDGFTTKENFRNAFAWWKMLSSIPMDLGLFFILFKNHGMKTAVIKALQPAAADAPKAPTIKIRSNRFPERTVRQAGFLHKGRQITYKELSELMVYNF</sequence>
<feature type="region of interest" description="Disordered" evidence="6">
    <location>
        <begin position="142"/>
        <end position="206"/>
    </location>
</feature>
<evidence type="ECO:0000313" key="7">
    <source>
        <dbReference type="Proteomes" id="UP000887561"/>
    </source>
</evidence>
<evidence type="ECO:0000313" key="8">
    <source>
        <dbReference type="WBParaSite" id="scaffold11077_cov397.g15300"/>
    </source>
</evidence>
<evidence type="ECO:0000256" key="5">
    <source>
        <dbReference type="SAM" id="Coils"/>
    </source>
</evidence>
<keyword evidence="2" id="KW-0963">Cytoplasm</keyword>
<dbReference type="PANTHER" id="PTHR45783:SF3">
    <property type="entry name" value="KINESIN LIGHT CHAIN"/>
    <property type="match status" value="1"/>
</dbReference>
<evidence type="ECO:0000256" key="6">
    <source>
        <dbReference type="SAM" id="MobiDB-lite"/>
    </source>
</evidence>
<protein>
    <submittedName>
        <fullName evidence="8">Uncharacterized protein</fullName>
    </submittedName>
</protein>
<dbReference type="InterPro" id="IPR002151">
    <property type="entry name" value="Kinesin_light"/>
</dbReference>
<dbReference type="Proteomes" id="UP000887561">
    <property type="component" value="Unplaced"/>
</dbReference>
<dbReference type="WBParaSite" id="scaffold11077_cov397.g15300">
    <property type="protein sequence ID" value="scaffold11077_cov397.g15300"/>
    <property type="gene ID" value="scaffold11077_cov397.g15300"/>
</dbReference>
<feature type="coiled-coil region" evidence="5">
    <location>
        <begin position="78"/>
        <end position="133"/>
    </location>
</feature>